<keyword evidence="2" id="KW-0805">Transcription regulation</keyword>
<reference evidence="6 7" key="1">
    <citation type="submission" date="2020-05" db="EMBL/GenBank/DDBJ databases">
        <title>Aquincola sp. isolate from soil.</title>
        <authorList>
            <person name="Han J."/>
            <person name="Kim D.-U."/>
        </authorList>
    </citation>
    <scope>NUCLEOTIDE SEQUENCE [LARGE SCALE GENOMIC DNA]</scope>
    <source>
        <strain evidence="6 7">S2</strain>
    </source>
</reference>
<dbReference type="Pfam" id="PF00126">
    <property type="entry name" value="HTH_1"/>
    <property type="match status" value="1"/>
</dbReference>
<dbReference type="PANTHER" id="PTHR30537">
    <property type="entry name" value="HTH-TYPE TRANSCRIPTIONAL REGULATOR"/>
    <property type="match status" value="1"/>
</dbReference>
<dbReference type="EMBL" id="JABRWJ010000005">
    <property type="protein sequence ID" value="NRF68732.1"/>
    <property type="molecule type" value="Genomic_DNA"/>
</dbReference>
<proteinExistence type="inferred from homology"/>
<dbReference type="SUPFAM" id="SSF53850">
    <property type="entry name" value="Periplasmic binding protein-like II"/>
    <property type="match status" value="1"/>
</dbReference>
<evidence type="ECO:0000313" key="6">
    <source>
        <dbReference type="EMBL" id="NRF68732.1"/>
    </source>
</evidence>
<name>A0ABX2EJA7_9BURK</name>
<evidence type="ECO:0000256" key="1">
    <source>
        <dbReference type="ARBA" id="ARBA00009437"/>
    </source>
</evidence>
<evidence type="ECO:0000259" key="5">
    <source>
        <dbReference type="PROSITE" id="PS50931"/>
    </source>
</evidence>
<dbReference type="PROSITE" id="PS50931">
    <property type="entry name" value="HTH_LYSR"/>
    <property type="match status" value="1"/>
</dbReference>
<organism evidence="6 7">
    <name type="scientific">Pseudaquabacterium terrae</name>
    <dbReference type="NCBI Taxonomy" id="2732868"/>
    <lineage>
        <taxon>Bacteria</taxon>
        <taxon>Pseudomonadati</taxon>
        <taxon>Pseudomonadota</taxon>
        <taxon>Betaproteobacteria</taxon>
        <taxon>Burkholderiales</taxon>
        <taxon>Sphaerotilaceae</taxon>
        <taxon>Pseudaquabacterium</taxon>
    </lineage>
</organism>
<evidence type="ECO:0000256" key="3">
    <source>
        <dbReference type="ARBA" id="ARBA00023125"/>
    </source>
</evidence>
<sequence>MPAADELDWNDLRYFLRAIESATLSGAARAMGVDHSTIGRRLSALERALGAPLVIRAPDGLHLTPLGERLAPLVEQVERAVLAVQTGAAAKDARVRLAMPTGFTKLLSANLARLRTAYPRLALELLASARMVDLKKGEAELAIRSGPVGDEDLIARPLCESGWSLYASPAYLARRGVPADADDLRGHDVIGYDLVLADVPAAKWLELHMTGATLVLRSREMTDMLAAALSGAGLALLPCLIADDDAGLQRVTPRVLATRELLLVYPREARLAPPVQAVIGFVIEVMRENAARIGGTAAG</sequence>
<dbReference type="InterPro" id="IPR036388">
    <property type="entry name" value="WH-like_DNA-bd_sf"/>
</dbReference>
<dbReference type="Proteomes" id="UP000737171">
    <property type="component" value="Unassembled WGS sequence"/>
</dbReference>
<dbReference type="Gene3D" id="1.10.10.10">
    <property type="entry name" value="Winged helix-like DNA-binding domain superfamily/Winged helix DNA-binding domain"/>
    <property type="match status" value="1"/>
</dbReference>
<dbReference type="PANTHER" id="PTHR30537:SF3">
    <property type="entry name" value="TRANSCRIPTIONAL REGULATORY PROTEIN"/>
    <property type="match status" value="1"/>
</dbReference>
<accession>A0ABX2EJA7</accession>
<dbReference type="InterPro" id="IPR005119">
    <property type="entry name" value="LysR_subst-bd"/>
</dbReference>
<protein>
    <submittedName>
        <fullName evidence="6">LysR family transcriptional regulator</fullName>
    </submittedName>
</protein>
<evidence type="ECO:0000256" key="2">
    <source>
        <dbReference type="ARBA" id="ARBA00023015"/>
    </source>
</evidence>
<dbReference type="InterPro" id="IPR058163">
    <property type="entry name" value="LysR-type_TF_proteobact-type"/>
</dbReference>
<comment type="similarity">
    <text evidence="1">Belongs to the LysR transcriptional regulatory family.</text>
</comment>
<keyword evidence="4" id="KW-0804">Transcription</keyword>
<feature type="domain" description="HTH lysR-type" evidence="5">
    <location>
        <begin position="7"/>
        <end position="64"/>
    </location>
</feature>
<dbReference type="InterPro" id="IPR036390">
    <property type="entry name" value="WH_DNA-bd_sf"/>
</dbReference>
<evidence type="ECO:0000256" key="4">
    <source>
        <dbReference type="ARBA" id="ARBA00023163"/>
    </source>
</evidence>
<dbReference type="Gene3D" id="3.40.190.290">
    <property type="match status" value="1"/>
</dbReference>
<dbReference type="Pfam" id="PF03466">
    <property type="entry name" value="LysR_substrate"/>
    <property type="match status" value="1"/>
</dbReference>
<dbReference type="SUPFAM" id="SSF46785">
    <property type="entry name" value="Winged helix' DNA-binding domain"/>
    <property type="match status" value="1"/>
</dbReference>
<dbReference type="RefSeq" id="WP_173124726.1">
    <property type="nucleotide sequence ID" value="NZ_JABRWJ010000005.1"/>
</dbReference>
<dbReference type="InterPro" id="IPR000847">
    <property type="entry name" value="LysR_HTH_N"/>
</dbReference>
<evidence type="ECO:0000313" key="7">
    <source>
        <dbReference type="Proteomes" id="UP000737171"/>
    </source>
</evidence>
<keyword evidence="3" id="KW-0238">DNA-binding</keyword>
<keyword evidence="7" id="KW-1185">Reference proteome</keyword>
<comment type="caution">
    <text evidence="6">The sequence shown here is derived from an EMBL/GenBank/DDBJ whole genome shotgun (WGS) entry which is preliminary data.</text>
</comment>
<gene>
    <name evidence="6" type="ORF">HLB44_17205</name>
</gene>